<name>A0A5V4Z6R2_SALER</name>
<comment type="caution">
    <text evidence="1">The sequence shown here is derived from an EMBL/GenBank/DDBJ whole genome shotgun (WGS) entry which is preliminary data.</text>
</comment>
<accession>A0A5V4Z6R2</accession>
<organism evidence="1">
    <name type="scientific">Salmonella enterica</name>
    <name type="common">Salmonella choleraesuis</name>
    <dbReference type="NCBI Taxonomy" id="28901"/>
    <lineage>
        <taxon>Bacteria</taxon>
        <taxon>Pseudomonadati</taxon>
        <taxon>Pseudomonadota</taxon>
        <taxon>Gammaproteobacteria</taxon>
        <taxon>Enterobacterales</taxon>
        <taxon>Enterobacteriaceae</taxon>
        <taxon>Salmonella</taxon>
    </lineage>
</organism>
<sequence length="72" mass="8074">MNAAQRRKAYRKHPKAGETVVLRGVPRVVLGPCTFNSFTGEERSKPSVNRIRVQMTGGSTASPLVRNLKFYR</sequence>
<reference evidence="1" key="1">
    <citation type="submission" date="2018-07" db="EMBL/GenBank/DDBJ databases">
        <authorList>
            <consortium name="PulseNet: The National Subtyping Network for Foodborne Disease Surveillance"/>
            <person name="Tarr C.L."/>
            <person name="Trees E."/>
            <person name="Katz L.S."/>
            <person name="Carleton-Romer H.A."/>
            <person name="Stroika S."/>
            <person name="Kucerova Z."/>
            <person name="Roache K.F."/>
            <person name="Sabol A.L."/>
            <person name="Besser J."/>
            <person name="Gerner-Smidt P."/>
        </authorList>
    </citation>
    <scope>NUCLEOTIDE SEQUENCE</scope>
    <source>
        <strain evidence="1">PNUSAS029138</strain>
    </source>
</reference>
<dbReference type="AlphaFoldDB" id="A0A5V4Z6R2"/>
<gene>
    <name evidence="1" type="ORF">CWK15_18060</name>
</gene>
<protein>
    <submittedName>
        <fullName evidence="1">Uncharacterized protein</fullName>
    </submittedName>
</protein>
<evidence type="ECO:0000313" key="1">
    <source>
        <dbReference type="EMBL" id="EBU3913298.1"/>
    </source>
</evidence>
<dbReference type="EMBL" id="AAHBYH010000018">
    <property type="protein sequence ID" value="EBU3913298.1"/>
    <property type="molecule type" value="Genomic_DNA"/>
</dbReference>
<proteinExistence type="predicted"/>